<name>A0A9P1IKB0_9PELO</name>
<proteinExistence type="predicted"/>
<feature type="region of interest" description="Disordered" evidence="1">
    <location>
        <begin position="193"/>
        <end position="212"/>
    </location>
</feature>
<sequence>MQVPRIFISEASDSRTPDFNPLFPLIITHLPWSKRNWKSMSSMKNNDPSGFPAPQNSYSRIDVETGAQHAHKRPYTPGASPREIIAACSQSQRAGYSPRGTRYMEGYRRRMRQASLNLPSDTKLDEDLGFPPVCSPPPEVFCGLIGDNRMRSRSKSDAHQGMLSSRKLSGTNSNGGGMGGLLVFFPSSPTSSIGQVNSPRHESSTDETCPGAVKFWSNSSEMEEIEDDVSMKSVDTKIGSSQQNSNIAQGSPRARPLFVDTQIANQDNLKKRKEGIEHIRYNYRAVHFFGGSPSSPSPQSIAARASASCDTQPIASPGRRQTFGGRFQRFTGNGPKSFDSGLDLTSPTINHTALLIKEPRCKPHALEDLDTDCTISIVFMFYVDNSY</sequence>
<evidence type="ECO:0000256" key="1">
    <source>
        <dbReference type="SAM" id="MobiDB-lite"/>
    </source>
</evidence>
<keyword evidence="3" id="KW-1185">Reference proteome</keyword>
<dbReference type="OrthoDB" id="5873145at2759"/>
<evidence type="ECO:0000313" key="2">
    <source>
        <dbReference type="EMBL" id="CAI5446190.1"/>
    </source>
</evidence>
<comment type="caution">
    <text evidence="2">The sequence shown here is derived from an EMBL/GenBank/DDBJ whole genome shotgun (WGS) entry which is preliminary data.</text>
</comment>
<protein>
    <submittedName>
        <fullName evidence="2">Uncharacterized protein</fullName>
    </submittedName>
</protein>
<dbReference type="EMBL" id="CANHGI010000003">
    <property type="protein sequence ID" value="CAI5446190.1"/>
    <property type="molecule type" value="Genomic_DNA"/>
</dbReference>
<evidence type="ECO:0000313" key="3">
    <source>
        <dbReference type="Proteomes" id="UP001152747"/>
    </source>
</evidence>
<feature type="compositionally biased region" description="Low complexity" evidence="1">
    <location>
        <begin position="292"/>
        <end position="308"/>
    </location>
</feature>
<gene>
    <name evidence="2" type="ORF">CAMP_LOCUS8827</name>
</gene>
<organism evidence="2 3">
    <name type="scientific">Caenorhabditis angaria</name>
    <dbReference type="NCBI Taxonomy" id="860376"/>
    <lineage>
        <taxon>Eukaryota</taxon>
        <taxon>Metazoa</taxon>
        <taxon>Ecdysozoa</taxon>
        <taxon>Nematoda</taxon>
        <taxon>Chromadorea</taxon>
        <taxon>Rhabditida</taxon>
        <taxon>Rhabditina</taxon>
        <taxon>Rhabditomorpha</taxon>
        <taxon>Rhabditoidea</taxon>
        <taxon>Rhabditidae</taxon>
        <taxon>Peloderinae</taxon>
        <taxon>Caenorhabditis</taxon>
    </lineage>
</organism>
<feature type="region of interest" description="Disordered" evidence="1">
    <location>
        <begin position="292"/>
        <end position="325"/>
    </location>
</feature>
<dbReference type="Proteomes" id="UP001152747">
    <property type="component" value="Unassembled WGS sequence"/>
</dbReference>
<reference evidence="2" key="1">
    <citation type="submission" date="2022-11" db="EMBL/GenBank/DDBJ databases">
        <authorList>
            <person name="Kikuchi T."/>
        </authorList>
    </citation>
    <scope>NUCLEOTIDE SEQUENCE</scope>
    <source>
        <strain evidence="2">PS1010</strain>
    </source>
</reference>
<dbReference type="AlphaFoldDB" id="A0A9P1IKB0"/>
<accession>A0A9P1IKB0</accession>